<protein>
    <submittedName>
        <fullName evidence="2">GNAT family N-acetyltransferase</fullName>
        <ecNumber evidence="2">2.3.1.-</ecNumber>
    </submittedName>
</protein>
<reference evidence="3" key="1">
    <citation type="submission" date="2023-09" db="EMBL/GenBank/DDBJ databases">
        <authorList>
            <person name="Li S."/>
            <person name="Li X."/>
            <person name="Zhang C."/>
            <person name="Zhao Z."/>
        </authorList>
    </citation>
    <scope>NUCLEOTIDE SEQUENCE [LARGE SCALE GENOMIC DNA]</scope>
    <source>
        <strain evidence="3">SQ149</strain>
    </source>
</reference>
<dbReference type="InterPro" id="IPR016890">
    <property type="entry name" value="UCP028520"/>
</dbReference>
<dbReference type="EC" id="2.3.1.-" evidence="2"/>
<sequence>MIIREILAKDMETILELNEKSVKVLSPLDKSKLIRLINMSVLSVVVEDENQIAGFLLAFSQGAQYESINYEWFNQNYASFLYIDRIVISKKFRAKGIGSMLYRYALDWASKKNAVSMFAEIDVMPPNEPSLLFHQKFGFTELELLTHNENKIVSLQGLKID</sequence>
<dbReference type="GO" id="GO:0016746">
    <property type="term" value="F:acyltransferase activity"/>
    <property type="evidence" value="ECO:0007669"/>
    <property type="project" value="UniProtKB-KW"/>
</dbReference>
<proteinExistence type="predicted"/>
<accession>A0ABY9TZF5</accession>
<dbReference type="RefSeq" id="WP_348391974.1">
    <property type="nucleotide sequence ID" value="NZ_CP134145.1"/>
</dbReference>
<dbReference type="InterPro" id="IPR000182">
    <property type="entry name" value="GNAT_dom"/>
</dbReference>
<keyword evidence="3" id="KW-1185">Reference proteome</keyword>
<dbReference type="PROSITE" id="PS51186">
    <property type="entry name" value="GNAT"/>
    <property type="match status" value="1"/>
</dbReference>
<keyword evidence="2" id="KW-0012">Acyltransferase</keyword>
<organism evidence="2 3">
    <name type="scientific">Thalassotalea psychrophila</name>
    <dbReference type="NCBI Taxonomy" id="3065647"/>
    <lineage>
        <taxon>Bacteria</taxon>
        <taxon>Pseudomonadati</taxon>
        <taxon>Pseudomonadota</taxon>
        <taxon>Gammaproteobacteria</taxon>
        <taxon>Alteromonadales</taxon>
        <taxon>Colwelliaceae</taxon>
        <taxon>Thalassotalea</taxon>
    </lineage>
</organism>
<keyword evidence="2" id="KW-0808">Transferase</keyword>
<dbReference type="EMBL" id="CP134145">
    <property type="protein sequence ID" value="WNC72859.1"/>
    <property type="molecule type" value="Genomic_DNA"/>
</dbReference>
<feature type="domain" description="N-acetyltransferase" evidence="1">
    <location>
        <begin position="1"/>
        <end position="159"/>
    </location>
</feature>
<dbReference type="InterPro" id="IPR016181">
    <property type="entry name" value="Acyl_CoA_acyltransferase"/>
</dbReference>
<dbReference type="CDD" id="cd04301">
    <property type="entry name" value="NAT_SF"/>
    <property type="match status" value="1"/>
</dbReference>
<evidence type="ECO:0000313" key="3">
    <source>
        <dbReference type="Proteomes" id="UP001258994"/>
    </source>
</evidence>
<name>A0ABY9TZF5_9GAMM</name>
<dbReference type="Proteomes" id="UP001258994">
    <property type="component" value="Chromosome"/>
</dbReference>
<dbReference type="Gene3D" id="3.40.630.30">
    <property type="match status" value="1"/>
</dbReference>
<dbReference type="PIRSF" id="PIRSF028520">
    <property type="entry name" value="UCP028520"/>
    <property type="match status" value="1"/>
</dbReference>
<dbReference type="SUPFAM" id="SSF55729">
    <property type="entry name" value="Acyl-CoA N-acyltransferases (Nat)"/>
    <property type="match status" value="1"/>
</dbReference>
<gene>
    <name evidence="2" type="ORF">RGQ13_02470</name>
</gene>
<evidence type="ECO:0000313" key="2">
    <source>
        <dbReference type="EMBL" id="WNC72859.1"/>
    </source>
</evidence>
<dbReference type="Pfam" id="PF00583">
    <property type="entry name" value="Acetyltransf_1"/>
    <property type="match status" value="1"/>
</dbReference>
<evidence type="ECO:0000259" key="1">
    <source>
        <dbReference type="PROSITE" id="PS51186"/>
    </source>
</evidence>